<dbReference type="Proteomes" id="UP000179275">
    <property type="component" value="Unassembled WGS sequence"/>
</dbReference>
<organism evidence="9 10">
    <name type="scientific">Candidatus Nomurabacteria bacterium RIFCSPHIGHO2_02_FULL_42_19</name>
    <dbReference type="NCBI Taxonomy" id="1801756"/>
    <lineage>
        <taxon>Bacteria</taxon>
        <taxon>Candidatus Nomuraibacteriota</taxon>
    </lineage>
</organism>
<dbReference type="NCBIfam" id="NF033379">
    <property type="entry name" value="FrucBisAld_I"/>
    <property type="match status" value="1"/>
</dbReference>
<comment type="pathway">
    <text evidence="2">Carbohydrate degradation; glycolysis; D-glyceraldehyde 3-phosphate and glycerone phosphate from D-glucose: step 4/4.</text>
</comment>
<comment type="caution">
    <text evidence="9">The sequence shown here is derived from an EMBL/GenBank/DDBJ whole genome shotgun (WGS) entry which is preliminary data.</text>
</comment>
<evidence type="ECO:0000256" key="6">
    <source>
        <dbReference type="ARBA" id="ARBA00023239"/>
    </source>
</evidence>
<dbReference type="EMBL" id="MFUG01000002">
    <property type="protein sequence ID" value="OGI76501.1"/>
    <property type="molecule type" value="Genomic_DNA"/>
</dbReference>
<dbReference type="InterPro" id="IPR013785">
    <property type="entry name" value="Aldolase_TIM"/>
</dbReference>
<sequence>MNEDILIKTIARLTTAPKGILAIDESLSTCDKRFEKLGVPTTIEKRQEYRELLVTAPQIEKYISGYILFDETIKQATRSGEPFLSVLKSKGIEIGIKVDTGPVDFPEHPGEKITAGLEGLSERLKEYKALGATFAKWRSVYTIGENTPSEECMKASAEIFAKYALICQENEVVPIVEPEILMDGEHSLEKCYEATARNLEIIFSELNAQKIFLPGIILKTNMILPGKDSKVIVDALEIAKATVKCLKEKVPKEIGGITFLSGGQGDEEATVRLNAMHKLSPLPWALTFSYGRAIQNPALKAWAKNPSDVALAQALLLTAAKNNSLASVGRYEK</sequence>
<evidence type="ECO:0000256" key="2">
    <source>
        <dbReference type="ARBA" id="ARBA00004714"/>
    </source>
</evidence>
<dbReference type="AlphaFoldDB" id="A0A1F6W3M7"/>
<evidence type="ECO:0000256" key="8">
    <source>
        <dbReference type="ARBA" id="ARBA00072515"/>
    </source>
</evidence>
<accession>A0A1F6W3M7</accession>
<keyword evidence="6" id="KW-0456">Lyase</keyword>
<dbReference type="GO" id="GO:0006096">
    <property type="term" value="P:glycolytic process"/>
    <property type="evidence" value="ECO:0007669"/>
    <property type="project" value="UniProtKB-UniPathway"/>
</dbReference>
<evidence type="ECO:0000313" key="9">
    <source>
        <dbReference type="EMBL" id="OGI76501.1"/>
    </source>
</evidence>
<evidence type="ECO:0000256" key="5">
    <source>
        <dbReference type="ARBA" id="ARBA00023152"/>
    </source>
</evidence>
<dbReference type="PANTHER" id="PTHR11627">
    <property type="entry name" value="FRUCTOSE-BISPHOSPHATE ALDOLASE"/>
    <property type="match status" value="1"/>
</dbReference>
<dbReference type="Gene3D" id="3.20.20.70">
    <property type="entry name" value="Aldolase class I"/>
    <property type="match status" value="1"/>
</dbReference>
<comment type="catalytic activity">
    <reaction evidence="1">
        <text>beta-D-fructose 1,6-bisphosphate = D-glyceraldehyde 3-phosphate + dihydroxyacetone phosphate</text>
        <dbReference type="Rhea" id="RHEA:14729"/>
        <dbReference type="ChEBI" id="CHEBI:32966"/>
        <dbReference type="ChEBI" id="CHEBI:57642"/>
        <dbReference type="ChEBI" id="CHEBI:59776"/>
        <dbReference type="EC" id="4.1.2.13"/>
    </reaction>
</comment>
<dbReference type="SUPFAM" id="SSF51569">
    <property type="entry name" value="Aldolase"/>
    <property type="match status" value="1"/>
</dbReference>
<protein>
    <recommendedName>
        <fullName evidence="8">Probable fructose-bisphosphate aldolase class 1</fullName>
        <ecNumber evidence="4">4.1.2.13</ecNumber>
    </recommendedName>
    <alternativeName>
        <fullName evidence="7">Fructose-bisphosphate aldolase class I</fullName>
    </alternativeName>
</protein>
<evidence type="ECO:0000313" key="10">
    <source>
        <dbReference type="Proteomes" id="UP000179275"/>
    </source>
</evidence>
<evidence type="ECO:0000256" key="7">
    <source>
        <dbReference type="ARBA" id="ARBA00029799"/>
    </source>
</evidence>
<dbReference type="STRING" id="1801756.A3C67_00140"/>
<dbReference type="EC" id="4.1.2.13" evidence="4"/>
<dbReference type="InterPro" id="IPR000741">
    <property type="entry name" value="FBA_I"/>
</dbReference>
<evidence type="ECO:0000256" key="4">
    <source>
        <dbReference type="ARBA" id="ARBA00013068"/>
    </source>
</evidence>
<dbReference type="FunFam" id="3.20.20.70:FF:000140">
    <property type="entry name" value="Fructose-bisphosphate aldolase"/>
    <property type="match status" value="1"/>
</dbReference>
<dbReference type="Pfam" id="PF00274">
    <property type="entry name" value="Glycolytic"/>
    <property type="match status" value="1"/>
</dbReference>
<gene>
    <name evidence="9" type="ORF">A3C67_00140</name>
</gene>
<name>A0A1F6W3M7_9BACT</name>
<dbReference type="GO" id="GO:0004332">
    <property type="term" value="F:fructose-bisphosphate aldolase activity"/>
    <property type="evidence" value="ECO:0007669"/>
    <property type="project" value="UniProtKB-EC"/>
</dbReference>
<comment type="similarity">
    <text evidence="3">Belongs to the class I fructose-bisphosphate aldolase family.</text>
</comment>
<evidence type="ECO:0000256" key="3">
    <source>
        <dbReference type="ARBA" id="ARBA00010387"/>
    </source>
</evidence>
<dbReference type="UniPathway" id="UPA00109">
    <property type="reaction ID" value="UER00183"/>
</dbReference>
<proteinExistence type="inferred from homology"/>
<keyword evidence="5" id="KW-0324">Glycolysis</keyword>
<evidence type="ECO:0000256" key="1">
    <source>
        <dbReference type="ARBA" id="ARBA00000441"/>
    </source>
</evidence>
<reference evidence="9 10" key="1">
    <citation type="journal article" date="2016" name="Nat. Commun.">
        <title>Thousands of microbial genomes shed light on interconnected biogeochemical processes in an aquifer system.</title>
        <authorList>
            <person name="Anantharaman K."/>
            <person name="Brown C.T."/>
            <person name="Hug L.A."/>
            <person name="Sharon I."/>
            <person name="Castelle C.J."/>
            <person name="Probst A.J."/>
            <person name="Thomas B.C."/>
            <person name="Singh A."/>
            <person name="Wilkins M.J."/>
            <person name="Karaoz U."/>
            <person name="Brodie E.L."/>
            <person name="Williams K.H."/>
            <person name="Hubbard S.S."/>
            <person name="Banfield J.F."/>
        </authorList>
    </citation>
    <scope>NUCLEOTIDE SEQUENCE [LARGE SCALE GENOMIC DNA]</scope>
</reference>